<evidence type="ECO:0000256" key="1">
    <source>
        <dbReference type="SAM" id="MobiDB-lite"/>
    </source>
</evidence>
<sequence>MPSPAGIPPASPSGRGATSYVRCVGGGVGDTAAPAAAGNKVDTPVPAVMAAGNAEKNNARTSTIVHQFGMLKLPPPANNGKYTNIEVIDLVITHNASDVVKAIHASAYRPKKAALYRMLSKNKPFDKDTLVLLLKEVYDGTEEWDDRVTQITKYTGQSERQIRRIIGLSKEYDSDEEDEEVTALCSNQSINNGTPSSTSLTSSTPSTISTSPSSTSLTPSTTSTTSTSPASAKSTPHSYGSLSCTPSQMRSQSASDGAKKRKSPDISSDSNDDATDLPSLITNRILSNSDIKRPTPNQTEAYDLNRAVQTFRASIEKDGVTSDILTHFNA</sequence>
<name>A0AAD9DAG9_9STRA</name>
<comment type="caution">
    <text evidence="2">The sequence shown here is derived from an EMBL/GenBank/DDBJ whole genome shotgun (WGS) entry which is preliminary data.</text>
</comment>
<accession>A0AAD9DAG9</accession>
<evidence type="ECO:0000313" key="2">
    <source>
        <dbReference type="EMBL" id="KAK1738598.1"/>
    </source>
</evidence>
<dbReference type="AlphaFoldDB" id="A0AAD9DAG9"/>
<dbReference type="Proteomes" id="UP001224775">
    <property type="component" value="Unassembled WGS sequence"/>
</dbReference>
<organism evidence="2 3">
    <name type="scientific">Skeletonema marinoi</name>
    <dbReference type="NCBI Taxonomy" id="267567"/>
    <lineage>
        <taxon>Eukaryota</taxon>
        <taxon>Sar</taxon>
        <taxon>Stramenopiles</taxon>
        <taxon>Ochrophyta</taxon>
        <taxon>Bacillariophyta</taxon>
        <taxon>Coscinodiscophyceae</taxon>
        <taxon>Thalassiosirophycidae</taxon>
        <taxon>Thalassiosirales</taxon>
        <taxon>Skeletonemataceae</taxon>
        <taxon>Skeletonema</taxon>
        <taxon>Skeletonema marinoi-dohrnii complex</taxon>
    </lineage>
</organism>
<reference evidence="2" key="1">
    <citation type="submission" date="2023-06" db="EMBL/GenBank/DDBJ databases">
        <title>Survivors Of The Sea: Transcriptome response of Skeletonema marinoi to long-term dormancy.</title>
        <authorList>
            <person name="Pinder M.I.M."/>
            <person name="Kourtchenko O."/>
            <person name="Robertson E.K."/>
            <person name="Larsson T."/>
            <person name="Maumus F."/>
            <person name="Osuna-Cruz C.M."/>
            <person name="Vancaester E."/>
            <person name="Stenow R."/>
            <person name="Vandepoele K."/>
            <person name="Ploug H."/>
            <person name="Bruchert V."/>
            <person name="Godhe A."/>
            <person name="Topel M."/>
        </authorList>
    </citation>
    <scope>NUCLEOTIDE SEQUENCE</scope>
    <source>
        <strain evidence="2">R05AC</strain>
    </source>
</reference>
<proteinExistence type="predicted"/>
<gene>
    <name evidence="2" type="ORF">QTG54_010628</name>
</gene>
<dbReference type="EMBL" id="JATAAI010000020">
    <property type="protein sequence ID" value="KAK1738598.1"/>
    <property type="molecule type" value="Genomic_DNA"/>
</dbReference>
<feature type="compositionally biased region" description="Polar residues" evidence="1">
    <location>
        <begin position="237"/>
        <end position="255"/>
    </location>
</feature>
<feature type="region of interest" description="Disordered" evidence="1">
    <location>
        <begin position="177"/>
        <end position="281"/>
    </location>
</feature>
<feature type="compositionally biased region" description="Polar residues" evidence="1">
    <location>
        <begin position="184"/>
        <end position="193"/>
    </location>
</feature>
<protein>
    <submittedName>
        <fullName evidence="2">Uncharacterized protein</fullName>
    </submittedName>
</protein>
<evidence type="ECO:0000313" key="3">
    <source>
        <dbReference type="Proteomes" id="UP001224775"/>
    </source>
</evidence>
<keyword evidence="3" id="KW-1185">Reference proteome</keyword>
<feature type="compositionally biased region" description="Low complexity" evidence="1">
    <location>
        <begin position="194"/>
        <end position="236"/>
    </location>
</feature>